<dbReference type="SUPFAM" id="SSF100950">
    <property type="entry name" value="NagB/RpiA/CoA transferase-like"/>
    <property type="match status" value="1"/>
</dbReference>
<reference evidence="8" key="1">
    <citation type="submission" date="2025-08" db="UniProtKB">
        <authorList>
            <consortium name="Ensembl"/>
        </authorList>
    </citation>
    <scope>IDENTIFICATION</scope>
</reference>
<dbReference type="GeneTree" id="ENSGT00390000013732"/>
<dbReference type="UniPathway" id="UPA00904">
    <property type="reaction ID" value="UER00874"/>
</dbReference>
<dbReference type="NCBIfam" id="NF004326">
    <property type="entry name" value="PRK05720.1"/>
    <property type="match status" value="1"/>
</dbReference>
<dbReference type="NCBIfam" id="TIGR00512">
    <property type="entry name" value="salvage_mtnA"/>
    <property type="match status" value="1"/>
</dbReference>
<dbReference type="PANTHER" id="PTHR43475:SF1">
    <property type="entry name" value="METHYLTHIORIBOSE-1-PHOSPHATE ISOMERASE"/>
    <property type="match status" value="1"/>
</dbReference>
<dbReference type="GO" id="GO:0046523">
    <property type="term" value="F:S-methyl-5-thioribose-1-phosphate isomerase activity"/>
    <property type="evidence" value="ECO:0007669"/>
    <property type="project" value="UniProtKB-UniRule"/>
</dbReference>
<dbReference type="Pfam" id="PF01008">
    <property type="entry name" value="IF-2B"/>
    <property type="match status" value="1"/>
</dbReference>
<dbReference type="Proteomes" id="UP000694385">
    <property type="component" value="Unassembled WGS sequence"/>
</dbReference>
<accession>A0A8C5L1D3</accession>
<dbReference type="NCBIfam" id="TIGR00524">
    <property type="entry name" value="eIF-2B_rel"/>
    <property type="match status" value="1"/>
</dbReference>
<evidence type="ECO:0000313" key="9">
    <source>
        <dbReference type="Proteomes" id="UP000694385"/>
    </source>
</evidence>
<dbReference type="AlphaFoldDB" id="A0A8C5L1D3"/>
<reference evidence="8" key="2">
    <citation type="submission" date="2025-09" db="UniProtKB">
        <authorList>
            <consortium name="Ensembl"/>
        </authorList>
    </citation>
    <scope>IDENTIFICATION</scope>
</reference>
<dbReference type="GO" id="GO:0019509">
    <property type="term" value="P:L-methionine salvage from methylthioadenosine"/>
    <property type="evidence" value="ECO:0007669"/>
    <property type="project" value="UniProtKB-UniRule"/>
</dbReference>
<comment type="similarity">
    <text evidence="7">Belongs to the eIF-2B alpha/beta/delta subunits family. MtnA subfamily.</text>
</comment>
<evidence type="ECO:0000256" key="7">
    <source>
        <dbReference type="HAMAP-Rule" id="MF_03119"/>
    </source>
</evidence>
<dbReference type="HAMAP" id="MF_01678">
    <property type="entry name" value="Salvage_MtnA"/>
    <property type="match status" value="1"/>
</dbReference>
<name>A0A8C5L1D3_JACJA</name>
<dbReference type="InterPro" id="IPR000649">
    <property type="entry name" value="IF-2B-related"/>
</dbReference>
<evidence type="ECO:0000256" key="1">
    <source>
        <dbReference type="ARBA" id="ARBA00022490"/>
    </source>
</evidence>
<keyword evidence="2 7" id="KW-0028">Amino-acid biosynthesis</keyword>
<dbReference type="OMA" id="CETRPLN"/>
<dbReference type="InterPro" id="IPR027363">
    <property type="entry name" value="M1Pi_N"/>
</dbReference>
<dbReference type="InterPro" id="IPR011559">
    <property type="entry name" value="Initiation_fac_2B_a/b/d"/>
</dbReference>
<evidence type="ECO:0000256" key="4">
    <source>
        <dbReference type="ARBA" id="ARBA00023235"/>
    </source>
</evidence>
<keyword evidence="3 7" id="KW-0486">Methionine biosynthesis</keyword>
<evidence type="ECO:0000256" key="5">
    <source>
        <dbReference type="ARBA" id="ARBA00023242"/>
    </source>
</evidence>
<dbReference type="Gene3D" id="3.40.50.10470">
    <property type="entry name" value="Translation initiation factor eif-2b, domain 2"/>
    <property type="match status" value="1"/>
</dbReference>
<comment type="function">
    <text evidence="6">Acts as a component of the translation initiation factor 2B (eIF2B) complex, which catalyzes the exchange of GDP for GTP on eukaryotic initiation factor 2 (eIF2) gamma subunit. Its guanine nucleotide exchange factor activity is repressed when bound to eIF2 complex phosphorylated on the alpha subunit, thereby limiting the amount of methionyl-initiator methionine tRNA available to the ribosome and consequently global translation is repressed.</text>
</comment>
<dbReference type="GO" id="GO:0005829">
    <property type="term" value="C:cytosol"/>
    <property type="evidence" value="ECO:0007669"/>
    <property type="project" value="Ensembl"/>
</dbReference>
<protein>
    <recommendedName>
        <fullName evidence="7">Methylthioribose-1-phosphate isomerase</fullName>
        <shortName evidence="7">M1Pi</shortName>
        <shortName evidence="7">MTR-1-P isomerase</shortName>
        <ecNumber evidence="7">5.3.1.23</ecNumber>
    </recommendedName>
    <alternativeName>
        <fullName evidence="7">S-methyl-5-thioribose-1-phosphate isomerase</fullName>
    </alternativeName>
    <alternativeName>
        <fullName evidence="7">Translation initiation factor eIF-2B subunit alpha/beta/delta-like protein</fullName>
    </alternativeName>
</protein>
<evidence type="ECO:0000256" key="2">
    <source>
        <dbReference type="ARBA" id="ARBA00022605"/>
    </source>
</evidence>
<keyword evidence="1 7" id="KW-0963">Cytoplasm</keyword>
<feature type="site" description="Transition state stabilizer" evidence="7">
    <location>
        <position position="168"/>
    </location>
</feature>
<organism evidence="8 9">
    <name type="scientific">Jaculus jaculus</name>
    <name type="common">Lesser Egyptian jerboa</name>
    <dbReference type="NCBI Taxonomy" id="51337"/>
    <lineage>
        <taxon>Eukaryota</taxon>
        <taxon>Metazoa</taxon>
        <taxon>Chordata</taxon>
        <taxon>Craniata</taxon>
        <taxon>Vertebrata</taxon>
        <taxon>Euteleostomi</taxon>
        <taxon>Mammalia</taxon>
        <taxon>Eutheria</taxon>
        <taxon>Euarchontoglires</taxon>
        <taxon>Glires</taxon>
        <taxon>Rodentia</taxon>
        <taxon>Myomorpha</taxon>
        <taxon>Dipodoidea</taxon>
        <taxon>Dipodidae</taxon>
        <taxon>Dipodinae</taxon>
        <taxon>Jaculus</taxon>
    </lineage>
</organism>
<dbReference type="FunFam" id="3.40.50.10470:FF:000003">
    <property type="entry name" value="Methylthioribose-1-phosphate isomerase"/>
    <property type="match status" value="1"/>
</dbReference>
<evidence type="ECO:0000256" key="3">
    <source>
        <dbReference type="ARBA" id="ARBA00023167"/>
    </source>
</evidence>
<dbReference type="FunFam" id="1.20.120.420:FF:000003">
    <property type="entry name" value="Methylthioribose-1-phosphate isomerase"/>
    <property type="match status" value="1"/>
</dbReference>
<gene>
    <name evidence="7" type="primary">MRI1</name>
</gene>
<evidence type="ECO:0000313" key="8">
    <source>
        <dbReference type="Ensembl" id="ENSJJAP00000016172.1"/>
    </source>
</evidence>
<keyword evidence="9" id="KW-1185">Reference proteome</keyword>
<sequence length="369" mass="39380">MSLEAIRYSRGSLHILDQLLLPQHSRYEALDSVQQTWEAIRAMKVRGAPAIALVGCLSLAVELQQGAGGPGPQGLLTFVRDRLQFLVTARPTAVNMARAARDLAQAAAREAEREGATEDTVRERVIRYAEDMLEKDLRDNQNIGDLGARHLLERVAPRGDKVTVLTHCNTGALATAGYGTALGVIRSLHRLGRLERAFCTETRPYNQGARLTAFELVYEKIPATLIADSMAAAAMAHRGVSAVVVGADRVVANGDTANKVGTYQLAIAAKHHGIPFYVAAPSSSCDLHLQTGLEIVIEERPGQELTHVNGVPIAAPGIGVWNPAFDVTPHDLITGGIITELGVFAPEELRAALSATISSEGGTLDGSHT</sequence>
<evidence type="ECO:0000256" key="6">
    <source>
        <dbReference type="ARBA" id="ARBA00043898"/>
    </source>
</evidence>
<dbReference type="Ensembl" id="ENSJJAT00000022680.1">
    <property type="protein sequence ID" value="ENSJJAP00000016172.1"/>
    <property type="gene ID" value="ENSJJAG00000018104.1"/>
</dbReference>
<dbReference type="EC" id="5.3.1.23" evidence="7"/>
<comment type="subcellular location">
    <subcellularLocation>
        <location evidence="7">Cytoplasm</location>
    </subcellularLocation>
    <subcellularLocation>
        <location evidence="7">Nucleus</location>
    </subcellularLocation>
</comment>
<dbReference type="GO" id="GO:0005654">
    <property type="term" value="C:nucleoplasm"/>
    <property type="evidence" value="ECO:0007669"/>
    <property type="project" value="Ensembl"/>
</dbReference>
<comment type="pathway">
    <text evidence="7">Amino-acid biosynthesis; L-methionine biosynthesis via salvage pathway; L-methionine from S-methyl-5-thio-alpha-D-ribose 1-phosphate: step 1/6.</text>
</comment>
<dbReference type="GO" id="GO:0042802">
    <property type="term" value="F:identical protein binding"/>
    <property type="evidence" value="ECO:0007669"/>
    <property type="project" value="Ensembl"/>
</dbReference>
<feature type="active site" description="Proton donor" evidence="7">
    <location>
        <position position="248"/>
    </location>
</feature>
<comment type="function">
    <text evidence="7">Catalyzes the interconversion of methylthioribose-1-phosphate (MTR-1-P) into methylthioribulose-1-phosphate (MTRu-1-P).</text>
</comment>
<keyword evidence="5 7" id="KW-0539">Nucleus</keyword>
<dbReference type="GO" id="GO:0001650">
    <property type="term" value="C:fibrillar center"/>
    <property type="evidence" value="ECO:0007669"/>
    <property type="project" value="Ensembl"/>
</dbReference>
<proteinExistence type="inferred from homology"/>
<dbReference type="Gene3D" id="1.20.120.420">
    <property type="entry name" value="translation initiation factor eif-2b, domain 1"/>
    <property type="match status" value="1"/>
</dbReference>
<keyword evidence="4 7" id="KW-0413">Isomerase</keyword>
<dbReference type="InterPro" id="IPR005251">
    <property type="entry name" value="IF-M1Pi"/>
</dbReference>
<dbReference type="PANTHER" id="PTHR43475">
    <property type="entry name" value="METHYLTHIORIBOSE-1-PHOSPHATE ISOMERASE"/>
    <property type="match status" value="1"/>
</dbReference>
<dbReference type="InterPro" id="IPR037171">
    <property type="entry name" value="NagB/RpiA_transferase-like"/>
</dbReference>
<comment type="catalytic activity">
    <reaction evidence="7">
        <text>5-(methylsulfanyl)-alpha-D-ribose 1-phosphate = 5-(methylsulfanyl)-D-ribulose 1-phosphate</text>
        <dbReference type="Rhea" id="RHEA:19989"/>
        <dbReference type="ChEBI" id="CHEBI:58533"/>
        <dbReference type="ChEBI" id="CHEBI:58548"/>
        <dbReference type="EC" id="5.3.1.23"/>
    </reaction>
</comment>
<dbReference type="InterPro" id="IPR042529">
    <property type="entry name" value="IF_2B-like_C"/>
</dbReference>